<evidence type="ECO:0000256" key="5">
    <source>
        <dbReference type="ARBA" id="ARBA00012964"/>
    </source>
</evidence>
<comment type="caution">
    <text evidence="9">The sequence shown here is derived from an EMBL/GenBank/DDBJ whole genome shotgun (WGS) entry which is preliminary data.</text>
</comment>
<sequence>MNMNDRTSVVNFLFEIGILSKTPRSGFHFLGSGEQSVSEHTNRVVFIGFAMASIEKNVDMLKVLKMCLLHDLAEGRVSDLNYVHQKYVKRDEVKAIDDLAGSLPFGDDVKAVISEYEERISKEAILAKDADNIEWILSLKEQVDTGNARALEWIKPAIKRLKTDIAISIAEKIMDTNSSDWWFKDKDGDWWVTRNR</sequence>
<keyword evidence="6" id="KW-0479">Metal-binding</keyword>
<comment type="cofactor">
    <cofactor evidence="3">
        <name>Co(2+)</name>
        <dbReference type="ChEBI" id="CHEBI:48828"/>
    </cofactor>
</comment>
<dbReference type="SUPFAM" id="SSF109604">
    <property type="entry name" value="HD-domain/PDEase-like"/>
    <property type="match status" value="1"/>
</dbReference>
<dbReference type="GO" id="GO:0046872">
    <property type="term" value="F:metal ion binding"/>
    <property type="evidence" value="ECO:0007669"/>
    <property type="project" value="UniProtKB-KW"/>
</dbReference>
<comment type="subunit">
    <text evidence="4">Homodimer.</text>
</comment>
<evidence type="ECO:0000256" key="6">
    <source>
        <dbReference type="ARBA" id="ARBA00022723"/>
    </source>
</evidence>
<protein>
    <recommendedName>
        <fullName evidence="5">5'-deoxynucleotidase</fullName>
        <ecNumber evidence="5">3.1.3.89</ecNumber>
    </recommendedName>
</protein>
<keyword evidence="7 9" id="KW-0378">Hydrolase</keyword>
<comment type="catalytic activity">
    <reaction evidence="1">
        <text>a 2'-deoxyribonucleoside 5'-phosphate + H2O = a 2'-deoxyribonucleoside + phosphate</text>
        <dbReference type="Rhea" id="RHEA:36167"/>
        <dbReference type="ChEBI" id="CHEBI:15377"/>
        <dbReference type="ChEBI" id="CHEBI:18274"/>
        <dbReference type="ChEBI" id="CHEBI:43474"/>
        <dbReference type="ChEBI" id="CHEBI:65317"/>
        <dbReference type="EC" id="3.1.3.89"/>
    </reaction>
</comment>
<dbReference type="EC" id="3.1.3.89" evidence="5"/>
<dbReference type="InterPro" id="IPR003607">
    <property type="entry name" value="HD/PDEase_dom"/>
</dbReference>
<evidence type="ECO:0000256" key="2">
    <source>
        <dbReference type="ARBA" id="ARBA00001936"/>
    </source>
</evidence>
<accession>A0A1G2P1M5</accession>
<dbReference type="InterPro" id="IPR039356">
    <property type="entry name" value="YfbR/HDDC2"/>
</dbReference>
<dbReference type="InterPro" id="IPR006674">
    <property type="entry name" value="HD_domain"/>
</dbReference>
<reference evidence="9 10" key="1">
    <citation type="journal article" date="2016" name="Nat. Commun.">
        <title>Thousands of microbial genomes shed light on interconnected biogeochemical processes in an aquifer system.</title>
        <authorList>
            <person name="Anantharaman K."/>
            <person name="Brown C.T."/>
            <person name="Hug L.A."/>
            <person name="Sharon I."/>
            <person name="Castelle C.J."/>
            <person name="Probst A.J."/>
            <person name="Thomas B.C."/>
            <person name="Singh A."/>
            <person name="Wilkins M.J."/>
            <person name="Karaoz U."/>
            <person name="Brodie E.L."/>
            <person name="Williams K.H."/>
            <person name="Hubbard S.S."/>
            <person name="Banfield J.F."/>
        </authorList>
    </citation>
    <scope>NUCLEOTIDE SEQUENCE [LARGE SCALE GENOMIC DNA]</scope>
</reference>
<dbReference type="SMART" id="SM00471">
    <property type="entry name" value="HDc"/>
    <property type="match status" value="1"/>
</dbReference>
<dbReference type="PANTHER" id="PTHR11845">
    <property type="entry name" value="5'-DEOXYNUCLEOTIDASE HDDC2"/>
    <property type="match status" value="1"/>
</dbReference>
<proteinExistence type="predicted"/>
<dbReference type="Pfam" id="PF13023">
    <property type="entry name" value="HD_3"/>
    <property type="match status" value="1"/>
</dbReference>
<dbReference type="PANTHER" id="PTHR11845:SF13">
    <property type="entry name" value="5'-DEOXYNUCLEOTIDASE HDDC2"/>
    <property type="match status" value="1"/>
</dbReference>
<dbReference type="GO" id="GO:0005737">
    <property type="term" value="C:cytoplasm"/>
    <property type="evidence" value="ECO:0007669"/>
    <property type="project" value="TreeGrafter"/>
</dbReference>
<evidence type="ECO:0000256" key="7">
    <source>
        <dbReference type="ARBA" id="ARBA00022801"/>
    </source>
</evidence>
<dbReference type="CDD" id="cd00077">
    <property type="entry name" value="HDc"/>
    <property type="match status" value="1"/>
</dbReference>
<comment type="cofactor">
    <cofactor evidence="2">
        <name>Mn(2+)</name>
        <dbReference type="ChEBI" id="CHEBI:29035"/>
    </cofactor>
</comment>
<dbReference type="AlphaFoldDB" id="A0A1G2P1M5"/>
<evidence type="ECO:0000256" key="4">
    <source>
        <dbReference type="ARBA" id="ARBA00011738"/>
    </source>
</evidence>
<organism evidence="9 10">
    <name type="scientific">Candidatus Taylorbacteria bacterium RIFCSPLOWO2_12_FULL_43_20</name>
    <dbReference type="NCBI Taxonomy" id="1802332"/>
    <lineage>
        <taxon>Bacteria</taxon>
        <taxon>Candidatus Tayloriibacteriota</taxon>
    </lineage>
</organism>
<dbReference type="EMBL" id="MHSK01000032">
    <property type="protein sequence ID" value="OHA41491.1"/>
    <property type="molecule type" value="Genomic_DNA"/>
</dbReference>
<evidence type="ECO:0000313" key="9">
    <source>
        <dbReference type="EMBL" id="OHA41491.1"/>
    </source>
</evidence>
<gene>
    <name evidence="9" type="ORF">A3G52_00890</name>
</gene>
<dbReference type="Gene3D" id="1.10.3210.10">
    <property type="entry name" value="Hypothetical protein af1432"/>
    <property type="match status" value="1"/>
</dbReference>
<evidence type="ECO:0000256" key="3">
    <source>
        <dbReference type="ARBA" id="ARBA00001941"/>
    </source>
</evidence>
<evidence type="ECO:0000313" key="10">
    <source>
        <dbReference type="Proteomes" id="UP000177269"/>
    </source>
</evidence>
<evidence type="ECO:0000259" key="8">
    <source>
        <dbReference type="SMART" id="SM00471"/>
    </source>
</evidence>
<dbReference type="GO" id="GO:0002953">
    <property type="term" value="F:5'-deoxynucleotidase activity"/>
    <property type="evidence" value="ECO:0007669"/>
    <property type="project" value="UniProtKB-EC"/>
</dbReference>
<feature type="domain" description="HD/PDEase" evidence="8">
    <location>
        <begin position="33"/>
        <end position="145"/>
    </location>
</feature>
<evidence type="ECO:0000256" key="1">
    <source>
        <dbReference type="ARBA" id="ARBA00001638"/>
    </source>
</evidence>
<name>A0A1G2P1M5_9BACT</name>
<dbReference type="Proteomes" id="UP000177269">
    <property type="component" value="Unassembled WGS sequence"/>
</dbReference>